<accession>A0A2K3LYV5</accession>
<sequence>MDKELQLSSVVDSHDEMVSQQPQKRKGGLITMPFIIANEALARMASLGLLPNMILYFMGSYRLHLGKATQILLLSSAASNFTPVVGAFIADSYLGRFLGVGLGSAVSFL</sequence>
<reference evidence="3 4" key="1">
    <citation type="journal article" date="2014" name="Am. J. Bot.">
        <title>Genome assembly and annotation for red clover (Trifolium pratense; Fabaceae).</title>
        <authorList>
            <person name="Istvanek J."/>
            <person name="Jaros M."/>
            <person name="Krenek A."/>
            <person name="Repkova J."/>
        </authorList>
    </citation>
    <scope>NUCLEOTIDE SEQUENCE [LARGE SCALE GENOMIC DNA]</scope>
    <source>
        <strain evidence="4">cv. Tatra</strain>
        <tissue evidence="3">Young leaves</tissue>
    </source>
</reference>
<feature type="transmembrane region" description="Helical" evidence="2">
    <location>
        <begin position="40"/>
        <end position="59"/>
    </location>
</feature>
<dbReference type="Proteomes" id="UP000236291">
    <property type="component" value="Unassembled WGS sequence"/>
</dbReference>
<evidence type="ECO:0000313" key="4">
    <source>
        <dbReference type="Proteomes" id="UP000236291"/>
    </source>
</evidence>
<evidence type="ECO:0000313" key="3">
    <source>
        <dbReference type="EMBL" id="PNX83719.1"/>
    </source>
</evidence>
<dbReference type="PANTHER" id="PTHR11654">
    <property type="entry name" value="OLIGOPEPTIDE TRANSPORTER-RELATED"/>
    <property type="match status" value="1"/>
</dbReference>
<organism evidence="3 4">
    <name type="scientific">Trifolium pratense</name>
    <name type="common">Red clover</name>
    <dbReference type="NCBI Taxonomy" id="57577"/>
    <lineage>
        <taxon>Eukaryota</taxon>
        <taxon>Viridiplantae</taxon>
        <taxon>Streptophyta</taxon>
        <taxon>Embryophyta</taxon>
        <taxon>Tracheophyta</taxon>
        <taxon>Spermatophyta</taxon>
        <taxon>Magnoliopsida</taxon>
        <taxon>eudicotyledons</taxon>
        <taxon>Gunneridae</taxon>
        <taxon>Pentapetalae</taxon>
        <taxon>rosids</taxon>
        <taxon>fabids</taxon>
        <taxon>Fabales</taxon>
        <taxon>Fabaceae</taxon>
        <taxon>Papilionoideae</taxon>
        <taxon>50 kb inversion clade</taxon>
        <taxon>NPAAA clade</taxon>
        <taxon>Hologalegina</taxon>
        <taxon>IRL clade</taxon>
        <taxon>Trifolieae</taxon>
        <taxon>Trifolium</taxon>
    </lineage>
</organism>
<keyword evidence="2" id="KW-1133">Transmembrane helix</keyword>
<comment type="caution">
    <text evidence="3">The sequence shown here is derived from an EMBL/GenBank/DDBJ whole genome shotgun (WGS) entry which is preliminary data.</text>
</comment>
<feature type="compositionally biased region" description="Polar residues" evidence="1">
    <location>
        <begin position="1"/>
        <end position="11"/>
    </location>
</feature>
<gene>
    <name evidence="3" type="ORF">L195_g039766</name>
</gene>
<reference evidence="3 4" key="2">
    <citation type="journal article" date="2017" name="Front. Plant Sci.">
        <title>Gene Classification and Mining of Molecular Markers Useful in Red Clover (Trifolium pratense) Breeding.</title>
        <authorList>
            <person name="Istvanek J."/>
            <person name="Dluhosova J."/>
            <person name="Dluhos P."/>
            <person name="Patkova L."/>
            <person name="Nedelnik J."/>
            <person name="Repkova J."/>
        </authorList>
    </citation>
    <scope>NUCLEOTIDE SEQUENCE [LARGE SCALE GENOMIC DNA]</scope>
    <source>
        <strain evidence="4">cv. Tatra</strain>
        <tissue evidence="3">Young leaves</tissue>
    </source>
</reference>
<name>A0A2K3LYV5_TRIPR</name>
<dbReference type="EMBL" id="ASHM01044775">
    <property type="protein sequence ID" value="PNX83719.1"/>
    <property type="molecule type" value="Genomic_DNA"/>
</dbReference>
<keyword evidence="2" id="KW-0472">Membrane</keyword>
<dbReference type="Gene3D" id="1.20.1250.20">
    <property type="entry name" value="MFS general substrate transporter like domains"/>
    <property type="match status" value="1"/>
</dbReference>
<dbReference type="STRING" id="57577.A0A2K3LYV5"/>
<evidence type="ECO:0000256" key="1">
    <source>
        <dbReference type="SAM" id="MobiDB-lite"/>
    </source>
</evidence>
<feature type="transmembrane region" description="Helical" evidence="2">
    <location>
        <begin position="71"/>
        <end position="90"/>
    </location>
</feature>
<feature type="region of interest" description="Disordered" evidence="1">
    <location>
        <begin position="1"/>
        <end position="24"/>
    </location>
</feature>
<protein>
    <submittedName>
        <fullName evidence="3">Putative peptide/nitrate transporter</fullName>
    </submittedName>
</protein>
<dbReference type="InterPro" id="IPR036259">
    <property type="entry name" value="MFS_trans_sf"/>
</dbReference>
<evidence type="ECO:0000256" key="2">
    <source>
        <dbReference type="SAM" id="Phobius"/>
    </source>
</evidence>
<dbReference type="ExpressionAtlas" id="A0A2K3LYV5">
    <property type="expression patterns" value="baseline"/>
</dbReference>
<keyword evidence="2" id="KW-0812">Transmembrane</keyword>
<proteinExistence type="predicted"/>
<dbReference type="AlphaFoldDB" id="A0A2K3LYV5"/>
<feature type="non-terminal residue" evidence="3">
    <location>
        <position position="109"/>
    </location>
</feature>